<evidence type="ECO:0000313" key="10">
    <source>
        <dbReference type="Proteomes" id="UP001499990"/>
    </source>
</evidence>
<accession>A0ABP6SAS6</accession>
<organism evidence="9 10">
    <name type="scientific">Streptomyces sannanensis</name>
    <dbReference type="NCBI Taxonomy" id="285536"/>
    <lineage>
        <taxon>Bacteria</taxon>
        <taxon>Bacillati</taxon>
        <taxon>Actinomycetota</taxon>
        <taxon>Actinomycetes</taxon>
        <taxon>Kitasatosporales</taxon>
        <taxon>Streptomycetaceae</taxon>
        <taxon>Streptomyces</taxon>
    </lineage>
</organism>
<dbReference type="NCBIfam" id="TIGR01167">
    <property type="entry name" value="LPXTG_anchor"/>
    <property type="match status" value="1"/>
</dbReference>
<keyword evidence="6" id="KW-0812">Transmembrane</keyword>
<feature type="chain" id="PRO_5045558641" description="Gram-positive cocci surface proteins LPxTG domain-containing protein" evidence="7">
    <location>
        <begin position="27"/>
        <end position="263"/>
    </location>
</feature>
<keyword evidence="1" id="KW-0134">Cell wall</keyword>
<feature type="signal peptide" evidence="7">
    <location>
        <begin position="1"/>
        <end position="26"/>
    </location>
</feature>
<evidence type="ECO:0000313" key="9">
    <source>
        <dbReference type="EMBL" id="GAA3372344.1"/>
    </source>
</evidence>
<dbReference type="Proteomes" id="UP001499990">
    <property type="component" value="Unassembled WGS sequence"/>
</dbReference>
<feature type="domain" description="Gram-positive cocci surface proteins LPxTG" evidence="8">
    <location>
        <begin position="227"/>
        <end position="263"/>
    </location>
</feature>
<evidence type="ECO:0000256" key="2">
    <source>
        <dbReference type="ARBA" id="ARBA00022525"/>
    </source>
</evidence>
<protein>
    <recommendedName>
        <fullName evidence="8">Gram-positive cocci surface proteins LPxTG domain-containing protein</fullName>
    </recommendedName>
</protein>
<evidence type="ECO:0000256" key="5">
    <source>
        <dbReference type="SAM" id="MobiDB-lite"/>
    </source>
</evidence>
<keyword evidence="4" id="KW-0572">Peptidoglycan-anchor</keyword>
<dbReference type="InterPro" id="IPR019931">
    <property type="entry name" value="LPXTG_anchor"/>
</dbReference>
<feature type="region of interest" description="Disordered" evidence="5">
    <location>
        <begin position="77"/>
        <end position="104"/>
    </location>
</feature>
<name>A0ABP6SAS6_9ACTN</name>
<dbReference type="EMBL" id="BAAAYL010000001">
    <property type="protein sequence ID" value="GAA3372344.1"/>
    <property type="molecule type" value="Genomic_DNA"/>
</dbReference>
<sequence>MRMRTFVSLSAATAAAFALLTPAAYATPRGDNGTVKIHDAKTGEELRKNEPHVCTFYLDAFGFDGGQQVGWKIVEMPPTGTKGTEAKNGSLSLDAEGHGRSEDMNLPDGHYKLIWNFDGEHGKAKHKVFWTECEDEKPGENPGGQPGDKPSENPGDKPGDKPGENPGDKPGENPGDKPGDKPSEQPGDKPSPEPSQPAANGGSTGGDDTKPDNQPSPAGEKGTEGDLAETGSSTPVVALSAAAAALLGLGGFLVMRRRKAQQH</sequence>
<keyword evidence="6" id="KW-1133">Transmembrane helix</keyword>
<reference evidence="10" key="1">
    <citation type="journal article" date="2019" name="Int. J. Syst. Evol. Microbiol.">
        <title>The Global Catalogue of Microorganisms (GCM) 10K type strain sequencing project: providing services to taxonomists for standard genome sequencing and annotation.</title>
        <authorList>
            <consortium name="The Broad Institute Genomics Platform"/>
            <consortium name="The Broad Institute Genome Sequencing Center for Infectious Disease"/>
            <person name="Wu L."/>
            <person name="Ma J."/>
        </authorList>
    </citation>
    <scope>NUCLEOTIDE SEQUENCE [LARGE SCALE GENOMIC DNA]</scope>
    <source>
        <strain evidence="10">JCM 9651</strain>
    </source>
</reference>
<keyword evidence="2" id="KW-0964">Secreted</keyword>
<evidence type="ECO:0000256" key="7">
    <source>
        <dbReference type="SAM" id="SignalP"/>
    </source>
</evidence>
<evidence type="ECO:0000256" key="3">
    <source>
        <dbReference type="ARBA" id="ARBA00022729"/>
    </source>
</evidence>
<evidence type="ECO:0000256" key="4">
    <source>
        <dbReference type="ARBA" id="ARBA00023088"/>
    </source>
</evidence>
<feature type="transmembrane region" description="Helical" evidence="6">
    <location>
        <begin position="236"/>
        <end position="255"/>
    </location>
</feature>
<comment type="caution">
    <text evidence="9">The sequence shown here is derived from an EMBL/GenBank/DDBJ whole genome shotgun (WGS) entry which is preliminary data.</text>
</comment>
<evidence type="ECO:0000256" key="1">
    <source>
        <dbReference type="ARBA" id="ARBA00022512"/>
    </source>
</evidence>
<dbReference type="PROSITE" id="PS50847">
    <property type="entry name" value="GRAM_POS_ANCHORING"/>
    <property type="match status" value="1"/>
</dbReference>
<evidence type="ECO:0000256" key="6">
    <source>
        <dbReference type="SAM" id="Phobius"/>
    </source>
</evidence>
<keyword evidence="3 7" id="KW-0732">Signal</keyword>
<gene>
    <name evidence="9" type="ORF">GCM10020367_26900</name>
</gene>
<keyword evidence="10" id="KW-1185">Reference proteome</keyword>
<feature type="compositionally biased region" description="Basic and acidic residues" evidence="5">
    <location>
        <begin position="149"/>
        <end position="191"/>
    </location>
</feature>
<evidence type="ECO:0000259" key="8">
    <source>
        <dbReference type="PROSITE" id="PS50847"/>
    </source>
</evidence>
<feature type="region of interest" description="Disordered" evidence="5">
    <location>
        <begin position="134"/>
        <end position="232"/>
    </location>
</feature>
<keyword evidence="6" id="KW-0472">Membrane</keyword>
<proteinExistence type="predicted"/>